<protein>
    <submittedName>
        <fullName evidence="1">Uncharacterized protein</fullName>
    </submittedName>
</protein>
<dbReference type="EMBL" id="JACAQE010000002">
    <property type="protein sequence ID" value="NWC13504.1"/>
    <property type="molecule type" value="Genomic_DNA"/>
</dbReference>
<sequence length="124" mass="13581">MCKKNHPRDSACPTSPVQLTAGLPLSAGITPPVLNGLMELRDALVAFKGPLADDPGYRRVIEGLLFDNEVHERILGKQVRESPGNSLFSPWRQLDRRLEINAQGLGESLDQGAARRVVAQDQVE</sequence>
<name>A0A7Y7XWQ3_9PSED</name>
<organism evidence="1 2">
    <name type="scientific">Pseudomonas gingeri</name>
    <dbReference type="NCBI Taxonomy" id="117681"/>
    <lineage>
        <taxon>Bacteria</taxon>
        <taxon>Pseudomonadati</taxon>
        <taxon>Pseudomonadota</taxon>
        <taxon>Gammaproteobacteria</taxon>
        <taxon>Pseudomonadales</taxon>
        <taxon>Pseudomonadaceae</taxon>
        <taxon>Pseudomonas</taxon>
    </lineage>
</organism>
<accession>A0A7Y7XWQ3</accession>
<evidence type="ECO:0000313" key="1">
    <source>
        <dbReference type="EMBL" id="NWC13504.1"/>
    </source>
</evidence>
<dbReference type="AlphaFoldDB" id="A0A7Y7XWQ3"/>
<evidence type="ECO:0000313" key="2">
    <source>
        <dbReference type="Proteomes" id="UP000517547"/>
    </source>
</evidence>
<dbReference type="RefSeq" id="WP_146049126.1">
    <property type="nucleotide sequence ID" value="NZ_JACAOK010000021.1"/>
</dbReference>
<reference evidence="1 2" key="1">
    <citation type="submission" date="2020-04" db="EMBL/GenBank/DDBJ databases">
        <title>Molecular characterization of pseudomonads from Agaricus bisporus reveal novel blotch 2 pathogens in Western Europe.</title>
        <authorList>
            <person name="Taparia T."/>
            <person name="Krijger M."/>
            <person name="Haynes E."/>
            <person name="Elpinstone J.G."/>
            <person name="Noble R."/>
            <person name="Van Der Wolf J."/>
        </authorList>
    </citation>
    <scope>NUCLEOTIDE SEQUENCE [LARGE SCALE GENOMIC DNA]</scope>
    <source>
        <strain evidence="1 2">IPO3738</strain>
    </source>
</reference>
<gene>
    <name evidence="1" type="ORF">HX845_07635</name>
</gene>
<dbReference type="Proteomes" id="UP000517547">
    <property type="component" value="Unassembled WGS sequence"/>
</dbReference>
<comment type="caution">
    <text evidence="1">The sequence shown here is derived from an EMBL/GenBank/DDBJ whole genome shotgun (WGS) entry which is preliminary data.</text>
</comment>
<proteinExistence type="predicted"/>